<dbReference type="EMBL" id="WBJZ01000001">
    <property type="protein sequence ID" value="KAB1662567.1"/>
    <property type="molecule type" value="Genomic_DNA"/>
</dbReference>
<dbReference type="InterPro" id="IPR050093">
    <property type="entry name" value="ABC_SmlMolc_Importer"/>
</dbReference>
<dbReference type="Gene3D" id="3.40.50.300">
    <property type="entry name" value="P-loop containing nucleotide triphosphate hydrolases"/>
    <property type="match status" value="1"/>
</dbReference>
<dbReference type="PROSITE" id="PS50893">
    <property type="entry name" value="ABC_TRANSPORTER_2"/>
    <property type="match status" value="1"/>
</dbReference>
<feature type="domain" description="ABC transporter" evidence="10">
    <location>
        <begin position="6"/>
        <end position="236"/>
    </location>
</feature>
<dbReference type="GO" id="GO:0005524">
    <property type="term" value="F:ATP binding"/>
    <property type="evidence" value="ECO:0007669"/>
    <property type="project" value="UniProtKB-KW"/>
</dbReference>
<dbReference type="InterPro" id="IPR017871">
    <property type="entry name" value="ABC_transporter-like_CS"/>
</dbReference>
<dbReference type="GO" id="GO:0016887">
    <property type="term" value="F:ATP hydrolysis activity"/>
    <property type="evidence" value="ECO:0007669"/>
    <property type="project" value="InterPro"/>
</dbReference>
<sequence>MTTAGLAIENIAVDYGSTRANQDITLSVPAGEVLALIGPSGCGKSTLLRAIAGLVPVATGSVTIGGRDVTRLSPAQRNIGLVPQNYAMFPHLSVNENIAYGLRARHAAKAHIAERVDEMLELTRLTEFAQRRPDALSGGQRQRVALARALAVDPDLVLMDEPLSALDPQLRGGLRRELAALIADAGYTTIIVTHDQGEALALGDRIATLERGRLVQHAVPAELWNAPENAFVADFLAGALLLDVTWDGDVPTALDGRWRFDPSARLAPQAPGRLLVRADSLTIVPGDEPGTVAATVTAAEFAGDTTRLRVAFGDGVECDVLAEGPVTVGGTVALALPPEAVHLV</sequence>
<dbReference type="FunFam" id="3.40.50.300:FF:000425">
    <property type="entry name" value="Probable ABC transporter, ATP-binding subunit"/>
    <property type="match status" value="1"/>
</dbReference>
<dbReference type="CDD" id="cd03259">
    <property type="entry name" value="ABC_Carb_Solutes_like"/>
    <property type="match status" value="1"/>
</dbReference>
<accession>A0A7J5C1Q5</accession>
<evidence type="ECO:0000259" key="10">
    <source>
        <dbReference type="PROSITE" id="PS50893"/>
    </source>
</evidence>
<dbReference type="InterPro" id="IPR027417">
    <property type="entry name" value="P-loop_NTPase"/>
</dbReference>
<evidence type="ECO:0000256" key="1">
    <source>
        <dbReference type="ARBA" id="ARBA00022448"/>
    </source>
</evidence>
<keyword evidence="1" id="KW-0813">Transport</keyword>
<evidence type="ECO:0000256" key="6">
    <source>
        <dbReference type="ARBA" id="ARBA00023004"/>
    </source>
</evidence>
<dbReference type="RefSeq" id="WP_158039000.1">
    <property type="nucleotide sequence ID" value="NZ_JACCFV010000001.1"/>
</dbReference>
<dbReference type="PROSITE" id="PS00211">
    <property type="entry name" value="ABC_TRANSPORTER_1"/>
    <property type="match status" value="1"/>
</dbReference>
<dbReference type="InterPro" id="IPR003439">
    <property type="entry name" value="ABC_transporter-like_ATP-bd"/>
</dbReference>
<evidence type="ECO:0000256" key="8">
    <source>
        <dbReference type="ARBA" id="ARBA00023136"/>
    </source>
</evidence>
<keyword evidence="8" id="KW-0472">Membrane</keyword>
<dbReference type="AlphaFoldDB" id="A0A7J5C1Q5"/>
<keyword evidence="12" id="KW-1185">Reference proteome</keyword>
<dbReference type="SUPFAM" id="SSF50331">
    <property type="entry name" value="MOP-like"/>
    <property type="match status" value="1"/>
</dbReference>
<dbReference type="GO" id="GO:0015408">
    <property type="term" value="F:ABC-type ferric iron transporter activity"/>
    <property type="evidence" value="ECO:0007669"/>
    <property type="project" value="InterPro"/>
</dbReference>
<comment type="caution">
    <text evidence="11">The sequence shown here is derived from an EMBL/GenBank/DDBJ whole genome shotgun (WGS) entry which is preliminary data.</text>
</comment>
<dbReference type="OrthoDB" id="9802264at2"/>
<organism evidence="11 12">
    <name type="scientific">Pseudoclavibacter chungangensis</name>
    <dbReference type="NCBI Taxonomy" id="587635"/>
    <lineage>
        <taxon>Bacteria</taxon>
        <taxon>Bacillati</taxon>
        <taxon>Actinomycetota</taxon>
        <taxon>Actinomycetes</taxon>
        <taxon>Micrococcales</taxon>
        <taxon>Microbacteriaceae</taxon>
        <taxon>Pseudoclavibacter</taxon>
    </lineage>
</organism>
<dbReference type="PANTHER" id="PTHR42781">
    <property type="entry name" value="SPERMIDINE/PUTRESCINE IMPORT ATP-BINDING PROTEIN POTA"/>
    <property type="match status" value="1"/>
</dbReference>
<keyword evidence="7" id="KW-0406">Ion transport</keyword>
<name>A0A7J5C1Q5_9MICO</name>
<evidence type="ECO:0000256" key="4">
    <source>
        <dbReference type="ARBA" id="ARBA00022741"/>
    </source>
</evidence>
<dbReference type="InterPro" id="IPR003593">
    <property type="entry name" value="AAA+_ATPase"/>
</dbReference>
<dbReference type="Proteomes" id="UP000467240">
    <property type="component" value="Unassembled WGS sequence"/>
</dbReference>
<protein>
    <recommendedName>
        <fullName evidence="9">ABC-type quaternary amine transporter</fullName>
        <ecNumber evidence="9">7.6.2.9</ecNumber>
    </recommendedName>
</protein>
<dbReference type="Pfam" id="PF08402">
    <property type="entry name" value="TOBE_2"/>
    <property type="match status" value="1"/>
</dbReference>
<proteinExistence type="predicted"/>
<evidence type="ECO:0000313" key="11">
    <source>
        <dbReference type="EMBL" id="KAB1662567.1"/>
    </source>
</evidence>
<dbReference type="InterPro" id="IPR015853">
    <property type="entry name" value="ABC_transpr_FbpC"/>
</dbReference>
<dbReference type="GO" id="GO:0015418">
    <property type="term" value="F:ABC-type quaternary ammonium compound transporting activity"/>
    <property type="evidence" value="ECO:0007669"/>
    <property type="project" value="UniProtKB-EC"/>
</dbReference>
<gene>
    <name evidence="11" type="ORF">F8O01_01075</name>
</gene>
<evidence type="ECO:0000256" key="5">
    <source>
        <dbReference type="ARBA" id="ARBA00022840"/>
    </source>
</evidence>
<evidence type="ECO:0000256" key="2">
    <source>
        <dbReference type="ARBA" id="ARBA00022475"/>
    </source>
</evidence>
<dbReference type="SUPFAM" id="SSF52540">
    <property type="entry name" value="P-loop containing nucleoside triphosphate hydrolases"/>
    <property type="match status" value="1"/>
</dbReference>
<dbReference type="SMART" id="SM00382">
    <property type="entry name" value="AAA"/>
    <property type="match status" value="1"/>
</dbReference>
<keyword evidence="5 11" id="KW-0067">ATP-binding</keyword>
<reference evidence="11 12" key="1">
    <citation type="submission" date="2019-09" db="EMBL/GenBank/DDBJ databases">
        <title>Phylogeny of genus Pseudoclavibacter and closely related genus.</title>
        <authorList>
            <person name="Li Y."/>
        </authorList>
    </citation>
    <scope>NUCLEOTIDE SEQUENCE [LARGE SCALE GENOMIC DNA]</scope>
    <source>
        <strain evidence="11 12">DSM 23821</strain>
    </source>
</reference>
<evidence type="ECO:0000256" key="9">
    <source>
        <dbReference type="ARBA" id="ARBA00066388"/>
    </source>
</evidence>
<keyword evidence="4" id="KW-0547">Nucleotide-binding</keyword>
<dbReference type="InterPro" id="IPR013611">
    <property type="entry name" value="Transp-assoc_OB_typ2"/>
</dbReference>
<evidence type="ECO:0000256" key="7">
    <source>
        <dbReference type="ARBA" id="ARBA00023065"/>
    </source>
</evidence>
<evidence type="ECO:0000256" key="3">
    <source>
        <dbReference type="ARBA" id="ARBA00022496"/>
    </source>
</evidence>
<dbReference type="PANTHER" id="PTHR42781:SF4">
    <property type="entry name" value="SPERMIDINE_PUTRESCINE IMPORT ATP-BINDING PROTEIN POTA"/>
    <property type="match status" value="1"/>
</dbReference>
<dbReference type="Pfam" id="PF00005">
    <property type="entry name" value="ABC_tran"/>
    <property type="match status" value="1"/>
</dbReference>
<keyword evidence="3" id="KW-0410">Iron transport</keyword>
<keyword evidence="2" id="KW-1003">Cell membrane</keyword>
<dbReference type="EC" id="7.6.2.9" evidence="9"/>
<dbReference type="GO" id="GO:0043190">
    <property type="term" value="C:ATP-binding cassette (ABC) transporter complex"/>
    <property type="evidence" value="ECO:0007669"/>
    <property type="project" value="InterPro"/>
</dbReference>
<evidence type="ECO:0000313" key="12">
    <source>
        <dbReference type="Proteomes" id="UP000467240"/>
    </source>
</evidence>
<dbReference type="InterPro" id="IPR008995">
    <property type="entry name" value="Mo/tungstate-bd_C_term_dom"/>
</dbReference>
<keyword evidence="6" id="KW-0408">Iron</keyword>